<keyword evidence="1" id="KW-0812">Transmembrane</keyword>
<evidence type="ECO:0000256" key="1">
    <source>
        <dbReference type="SAM" id="Phobius"/>
    </source>
</evidence>
<protein>
    <submittedName>
        <fullName evidence="2">Uncharacterized protein</fullName>
    </submittedName>
</protein>
<organism evidence="2 3">
    <name type="scientific">Rubinisphaera brasiliensis (strain ATCC 49424 / DSM 5305 / JCM 21570 / IAM 15109 / NBRC 103401 / IFAM 1448)</name>
    <name type="common">Planctomyces brasiliensis</name>
    <dbReference type="NCBI Taxonomy" id="756272"/>
    <lineage>
        <taxon>Bacteria</taxon>
        <taxon>Pseudomonadati</taxon>
        <taxon>Planctomycetota</taxon>
        <taxon>Planctomycetia</taxon>
        <taxon>Planctomycetales</taxon>
        <taxon>Planctomycetaceae</taxon>
        <taxon>Rubinisphaera</taxon>
    </lineage>
</organism>
<dbReference type="EMBL" id="CP002546">
    <property type="protein sequence ID" value="ADY59891.1"/>
    <property type="molecule type" value="Genomic_DNA"/>
</dbReference>
<dbReference type="Proteomes" id="UP000006860">
    <property type="component" value="Chromosome"/>
</dbReference>
<sequence>MINYKQNLLIIVVYGVITYGVFQGDLSWFWIALSAVGGIAFSRLKVDNRVVQCLAAAAAAYLAFRLLLAMPLRPASALALLAALCCGSIQHKQPRRVVRQSETDDAKEEDDE</sequence>
<name>F0SLW6_RUBBR</name>
<keyword evidence="3" id="KW-1185">Reference proteome</keyword>
<feature type="transmembrane region" description="Helical" evidence="1">
    <location>
        <begin position="28"/>
        <end position="44"/>
    </location>
</feature>
<keyword evidence="1" id="KW-1133">Transmembrane helix</keyword>
<feature type="transmembrane region" description="Helical" evidence="1">
    <location>
        <begin position="7"/>
        <end position="22"/>
    </location>
</feature>
<keyword evidence="1" id="KW-0472">Membrane</keyword>
<feature type="transmembrane region" description="Helical" evidence="1">
    <location>
        <begin position="51"/>
        <end position="68"/>
    </location>
</feature>
<evidence type="ECO:0000313" key="2">
    <source>
        <dbReference type="EMBL" id="ADY59891.1"/>
    </source>
</evidence>
<gene>
    <name evidence="2" type="ordered locus">Plabr_2289</name>
</gene>
<dbReference type="AlphaFoldDB" id="F0SLW6"/>
<accession>F0SLW6</accession>
<dbReference type="KEGG" id="pbs:Plabr_2289"/>
<dbReference type="RefSeq" id="WP_013628615.1">
    <property type="nucleotide sequence ID" value="NC_015174.1"/>
</dbReference>
<dbReference type="HOGENOM" id="CLU_2143969_0_0_0"/>
<proteinExistence type="predicted"/>
<evidence type="ECO:0000313" key="3">
    <source>
        <dbReference type="Proteomes" id="UP000006860"/>
    </source>
</evidence>
<reference evidence="3" key="1">
    <citation type="submission" date="2011-02" db="EMBL/GenBank/DDBJ databases">
        <title>The complete genome of Planctomyces brasiliensis DSM 5305.</title>
        <authorList>
            <person name="Lucas S."/>
            <person name="Copeland A."/>
            <person name="Lapidus A."/>
            <person name="Bruce D."/>
            <person name="Goodwin L."/>
            <person name="Pitluck S."/>
            <person name="Kyrpides N."/>
            <person name="Mavromatis K."/>
            <person name="Pagani I."/>
            <person name="Ivanova N."/>
            <person name="Ovchinnikova G."/>
            <person name="Lu M."/>
            <person name="Detter J.C."/>
            <person name="Han C."/>
            <person name="Land M."/>
            <person name="Hauser L."/>
            <person name="Markowitz V."/>
            <person name="Cheng J.-F."/>
            <person name="Hugenholtz P."/>
            <person name="Woyke T."/>
            <person name="Wu D."/>
            <person name="Tindall B."/>
            <person name="Pomrenke H.G."/>
            <person name="Brambilla E."/>
            <person name="Klenk H.-P."/>
            <person name="Eisen J.A."/>
        </authorList>
    </citation>
    <scope>NUCLEOTIDE SEQUENCE [LARGE SCALE GENOMIC DNA]</scope>
    <source>
        <strain evidence="3">ATCC 49424 / DSM 5305 / JCM 21570 / IAM 15109 / NBRC 103401 / IFAM 1448</strain>
    </source>
</reference>
<dbReference type="STRING" id="756272.Plabr_2289"/>